<dbReference type="OrthoDB" id="9797363at2"/>
<dbReference type="AlphaFoldDB" id="A0A0F7KVL5"/>
<evidence type="ECO:0000256" key="1">
    <source>
        <dbReference type="ARBA" id="ARBA00004651"/>
    </source>
</evidence>
<dbReference type="Pfam" id="PF09721">
    <property type="entry name" value="Exosortase_EpsH"/>
    <property type="match status" value="1"/>
</dbReference>
<evidence type="ECO:0000256" key="2">
    <source>
        <dbReference type="ARBA" id="ARBA00022475"/>
    </source>
</evidence>
<dbReference type="GO" id="GO:0006508">
    <property type="term" value="P:proteolysis"/>
    <property type="evidence" value="ECO:0007669"/>
    <property type="project" value="UniProtKB-KW"/>
</dbReference>
<accession>A0A0F7KVL5</accession>
<dbReference type="STRING" id="1267766.WYH_01774"/>
<dbReference type="EMBL" id="CP011452">
    <property type="protein sequence ID" value="AKH42810.1"/>
    <property type="molecule type" value="Genomic_DNA"/>
</dbReference>
<dbReference type="GO" id="GO:0008233">
    <property type="term" value="F:peptidase activity"/>
    <property type="evidence" value="ECO:0007669"/>
    <property type="project" value="UniProtKB-KW"/>
</dbReference>
<organism evidence="8 9">
    <name type="scientific">Croceibacterium atlanticum</name>
    <dbReference type="NCBI Taxonomy" id="1267766"/>
    <lineage>
        <taxon>Bacteria</taxon>
        <taxon>Pseudomonadati</taxon>
        <taxon>Pseudomonadota</taxon>
        <taxon>Alphaproteobacteria</taxon>
        <taxon>Sphingomonadales</taxon>
        <taxon>Erythrobacteraceae</taxon>
        <taxon>Croceibacterium</taxon>
    </lineage>
</organism>
<reference evidence="8" key="1">
    <citation type="submission" date="2015-05" db="EMBL/GenBank/DDBJ databases">
        <title>The complete genome of Altererythrobacter atlanticus strain 26DY36.</title>
        <authorList>
            <person name="Wu Y.-H."/>
            <person name="Cheng H."/>
            <person name="Wu X.-W."/>
        </authorList>
    </citation>
    <scope>NUCLEOTIDE SEQUENCE [LARGE SCALE GENOMIC DNA]</scope>
    <source>
        <strain evidence="8">26DY36</strain>
    </source>
</reference>
<name>A0A0F7KVL5_9SPHN</name>
<proteinExistence type="predicted"/>
<dbReference type="KEGG" id="aay:WYH_01774"/>
<dbReference type="RefSeq" id="WP_053833484.1">
    <property type="nucleotide sequence ID" value="NZ_CP011452.2"/>
</dbReference>
<evidence type="ECO:0000256" key="5">
    <source>
        <dbReference type="ARBA" id="ARBA00022801"/>
    </source>
</evidence>
<sequence>MPAARRHILLWLCCALFLLPAILMLSAQSWQSEAGSLAPLVLCLGGWTLWQVCRNNRDEARPGSLSIWAACMVAIALAYLFASTIEMAALAALAAWAGGTITFYLFLGPVMLRRCAFPLLFLALAIPAPYAVSASVNGWLRGWLSVWSVDMARALGLDAVLDQGKIYVEQYVLVVENACAGMSSTISLVAIGLLFAFWIHGGGWMRTAAMAALAVPIAILANVLRVVVLILLVSEQGSRILATGIHPLSGVLSFTLALALLLLAFWIVDLPRKIGGRGVSRTAGN</sequence>
<keyword evidence="9" id="KW-1185">Reference proteome</keyword>
<evidence type="ECO:0000256" key="6">
    <source>
        <dbReference type="ARBA" id="ARBA00022989"/>
    </source>
</evidence>
<dbReference type="GO" id="GO:0005886">
    <property type="term" value="C:plasma membrane"/>
    <property type="evidence" value="ECO:0007669"/>
    <property type="project" value="UniProtKB-SubCell"/>
</dbReference>
<dbReference type="Proteomes" id="UP000034392">
    <property type="component" value="Chromosome"/>
</dbReference>
<dbReference type="NCBIfam" id="TIGR04178">
    <property type="entry name" value="exo_archaeo"/>
    <property type="match status" value="1"/>
</dbReference>
<dbReference type="InterPro" id="IPR026392">
    <property type="entry name" value="Exo/Archaeosortase_dom"/>
</dbReference>
<keyword evidence="3" id="KW-0645">Protease</keyword>
<keyword evidence="7" id="KW-0472">Membrane</keyword>
<evidence type="ECO:0000256" key="4">
    <source>
        <dbReference type="ARBA" id="ARBA00022692"/>
    </source>
</evidence>
<protein>
    <submittedName>
        <fullName evidence="8">Transmembrane exosortase</fullName>
    </submittedName>
</protein>
<keyword evidence="2" id="KW-1003">Cell membrane</keyword>
<dbReference type="PATRIC" id="fig|1267766.3.peg.1793"/>
<comment type="subcellular location">
    <subcellularLocation>
        <location evidence="1">Cell membrane</location>
        <topology evidence="1">Multi-pass membrane protein</topology>
    </subcellularLocation>
</comment>
<evidence type="ECO:0000256" key="7">
    <source>
        <dbReference type="ARBA" id="ARBA00023136"/>
    </source>
</evidence>
<evidence type="ECO:0000313" key="8">
    <source>
        <dbReference type="EMBL" id="AKH42810.1"/>
    </source>
</evidence>
<evidence type="ECO:0000313" key="9">
    <source>
        <dbReference type="Proteomes" id="UP000034392"/>
    </source>
</evidence>
<keyword evidence="4 8" id="KW-0812">Transmembrane</keyword>
<evidence type="ECO:0000256" key="3">
    <source>
        <dbReference type="ARBA" id="ARBA00022670"/>
    </source>
</evidence>
<keyword evidence="6" id="KW-1133">Transmembrane helix</keyword>
<dbReference type="InterPro" id="IPR019127">
    <property type="entry name" value="Exosortase"/>
</dbReference>
<gene>
    <name evidence="8" type="ORF">WYH_01774</name>
</gene>
<keyword evidence="5" id="KW-0378">Hydrolase</keyword>